<dbReference type="OrthoDB" id="9808360at2"/>
<dbReference type="HOGENOM" id="CLU_107144_1_3_9"/>
<dbReference type="GO" id="GO:0005829">
    <property type="term" value="C:cytosol"/>
    <property type="evidence" value="ECO:0007669"/>
    <property type="project" value="TreeGrafter"/>
</dbReference>
<evidence type="ECO:0000313" key="1">
    <source>
        <dbReference type="EMBL" id="ADL52110.1"/>
    </source>
</evidence>
<dbReference type="GO" id="GO:0003700">
    <property type="term" value="F:DNA-binding transcription factor activity"/>
    <property type="evidence" value="ECO:0007669"/>
    <property type="project" value="TreeGrafter"/>
</dbReference>
<name>D9SPX4_CLOC7</name>
<dbReference type="InterPro" id="IPR036388">
    <property type="entry name" value="WH-like_DNA-bd_sf"/>
</dbReference>
<dbReference type="EMBL" id="CP002160">
    <property type="protein sequence ID" value="ADL52110.1"/>
    <property type="molecule type" value="Genomic_DNA"/>
</dbReference>
<reference evidence="1 2" key="1">
    <citation type="submission" date="2010-08" db="EMBL/GenBank/DDBJ databases">
        <title>Complete sequence of Clostridium cellulovorans 743B.</title>
        <authorList>
            <consortium name="US DOE Joint Genome Institute"/>
            <person name="Lucas S."/>
            <person name="Copeland A."/>
            <person name="Lapidus A."/>
            <person name="Cheng J.-F."/>
            <person name="Bruce D."/>
            <person name="Goodwin L."/>
            <person name="Pitluck S."/>
            <person name="Chertkov O."/>
            <person name="Detter J.C."/>
            <person name="Han C."/>
            <person name="Tapia R."/>
            <person name="Land M."/>
            <person name="Hauser L."/>
            <person name="Chang Y.-J."/>
            <person name="Jeffries C."/>
            <person name="Kyrpides N."/>
            <person name="Ivanova N."/>
            <person name="Mikhailova N."/>
            <person name="Hemme C.L."/>
            <person name="Woyke T."/>
        </authorList>
    </citation>
    <scope>NUCLEOTIDE SEQUENCE [LARGE SCALE GENOMIC DNA]</scope>
    <source>
        <strain evidence="2">ATCC 35296 / DSM 3052 / OCM 3 / 743B</strain>
    </source>
</reference>
<dbReference type="RefSeq" id="WP_010074438.1">
    <property type="nucleotide sequence ID" value="NC_014393.1"/>
</dbReference>
<dbReference type="Proteomes" id="UP000002730">
    <property type="component" value="Chromosome"/>
</dbReference>
<dbReference type="InterPro" id="IPR036390">
    <property type="entry name" value="WH_DNA-bd_sf"/>
</dbReference>
<keyword evidence="2" id="KW-1185">Reference proteome</keyword>
<accession>D9SPX4</accession>
<dbReference type="Pfam" id="PF02082">
    <property type="entry name" value="Rrf2"/>
    <property type="match status" value="1"/>
</dbReference>
<dbReference type="SUPFAM" id="SSF46785">
    <property type="entry name" value="Winged helix' DNA-binding domain"/>
    <property type="match status" value="1"/>
</dbReference>
<dbReference type="Gene3D" id="1.10.10.10">
    <property type="entry name" value="Winged helix-like DNA-binding domain superfamily/Winged helix DNA-binding domain"/>
    <property type="match status" value="1"/>
</dbReference>
<dbReference type="PANTHER" id="PTHR33221:SF2">
    <property type="entry name" value="TRANSCRIPTIONAL REGULATOR"/>
    <property type="match status" value="1"/>
</dbReference>
<dbReference type="InterPro" id="IPR000944">
    <property type="entry name" value="Tscrpt_reg_Rrf2"/>
</dbReference>
<organism evidence="1 2">
    <name type="scientific">Clostridium cellulovorans (strain ATCC 35296 / DSM 3052 / OCM 3 / 743B)</name>
    <dbReference type="NCBI Taxonomy" id="573061"/>
    <lineage>
        <taxon>Bacteria</taxon>
        <taxon>Bacillati</taxon>
        <taxon>Bacillota</taxon>
        <taxon>Clostridia</taxon>
        <taxon>Eubacteriales</taxon>
        <taxon>Clostridiaceae</taxon>
        <taxon>Clostridium</taxon>
    </lineage>
</organism>
<dbReference type="PROSITE" id="PS51197">
    <property type="entry name" value="HTH_RRF2_2"/>
    <property type="match status" value="1"/>
</dbReference>
<proteinExistence type="predicted"/>
<sequence length="132" mass="14930">MKITQESDYALRAVVNIAEKYPNKIEAKVIAESCDIPLRFLLKLLRKLTKAHVVRSYRGINGGYALATNPEDITMASVIEAIEGPIILNKCIQDKELCSNNRKGKCNISMELRKIQESLLKELRSRKISDLL</sequence>
<dbReference type="eggNOG" id="COG1959">
    <property type="taxonomic scope" value="Bacteria"/>
</dbReference>
<evidence type="ECO:0000313" key="2">
    <source>
        <dbReference type="Proteomes" id="UP000002730"/>
    </source>
</evidence>
<dbReference type="PANTHER" id="PTHR33221">
    <property type="entry name" value="WINGED HELIX-TURN-HELIX TRANSCRIPTIONAL REGULATOR, RRF2 FAMILY"/>
    <property type="match status" value="1"/>
</dbReference>
<dbReference type="STRING" id="573061.Clocel_2394"/>
<dbReference type="NCBIfam" id="TIGR00738">
    <property type="entry name" value="rrf2_super"/>
    <property type="match status" value="1"/>
</dbReference>
<dbReference type="KEGG" id="ccb:Clocel_2394"/>
<gene>
    <name evidence="1" type="ordered locus">Clocel_2394</name>
</gene>
<protein>
    <submittedName>
        <fullName evidence="1">Transcriptional regulator, BadM/Rrf2 family</fullName>
    </submittedName>
</protein>
<dbReference type="AlphaFoldDB" id="D9SPX4"/>